<gene>
    <name evidence="7" type="ORF">CR938_06570</name>
</gene>
<comment type="caution">
    <text evidence="7">The sequence shown here is derived from an EMBL/GenBank/DDBJ whole genome shotgun (WGS) entry which is preliminary data.</text>
</comment>
<proteinExistence type="inferred from homology"/>
<dbReference type="PROSITE" id="PS51898">
    <property type="entry name" value="TYR_RECOMBINASE"/>
    <property type="match status" value="1"/>
</dbReference>
<evidence type="ECO:0000256" key="5">
    <source>
        <dbReference type="SAM" id="MobiDB-lite"/>
    </source>
</evidence>
<dbReference type="Gene3D" id="1.10.150.130">
    <property type="match status" value="1"/>
</dbReference>
<evidence type="ECO:0000256" key="4">
    <source>
        <dbReference type="ARBA" id="ARBA00023172"/>
    </source>
</evidence>
<dbReference type="GO" id="GO:0015074">
    <property type="term" value="P:DNA integration"/>
    <property type="evidence" value="ECO:0007669"/>
    <property type="project" value="UniProtKB-KW"/>
</dbReference>
<dbReference type="InterPro" id="IPR010998">
    <property type="entry name" value="Integrase_recombinase_N"/>
</dbReference>
<dbReference type="PANTHER" id="PTHR30349:SF41">
    <property type="entry name" value="INTEGRASE_RECOMBINASE PROTEIN MJ0367-RELATED"/>
    <property type="match status" value="1"/>
</dbReference>
<dbReference type="InterPro" id="IPR011010">
    <property type="entry name" value="DNA_brk_join_enz"/>
</dbReference>
<evidence type="ECO:0000313" key="7">
    <source>
        <dbReference type="EMBL" id="KAF1689272.1"/>
    </source>
</evidence>
<comment type="similarity">
    <text evidence="1">Belongs to the 'phage' integrase family.</text>
</comment>
<dbReference type="EMBL" id="PDWK01000024">
    <property type="protein sequence ID" value="KAF1689272.1"/>
    <property type="molecule type" value="Genomic_DNA"/>
</dbReference>
<dbReference type="RefSeq" id="WP_162124237.1">
    <property type="nucleotide sequence ID" value="NZ_PDWK01000024.1"/>
</dbReference>
<feature type="domain" description="Tyr recombinase" evidence="6">
    <location>
        <begin position="275"/>
        <end position="482"/>
    </location>
</feature>
<dbReference type="InterPro" id="IPR002104">
    <property type="entry name" value="Integrase_catalytic"/>
</dbReference>
<dbReference type="Gene3D" id="1.10.443.10">
    <property type="entry name" value="Intergrase catalytic core"/>
    <property type="match status" value="1"/>
</dbReference>
<dbReference type="GO" id="GO:0006310">
    <property type="term" value="P:DNA recombination"/>
    <property type="evidence" value="ECO:0007669"/>
    <property type="project" value="UniProtKB-KW"/>
</dbReference>
<keyword evidence="2" id="KW-0229">DNA integration</keyword>
<name>A0A921P121_9GAMM</name>
<dbReference type="InterPro" id="IPR050090">
    <property type="entry name" value="Tyrosine_recombinase_XerCD"/>
</dbReference>
<evidence type="ECO:0000256" key="1">
    <source>
        <dbReference type="ARBA" id="ARBA00008857"/>
    </source>
</evidence>
<feature type="region of interest" description="Disordered" evidence="5">
    <location>
        <begin position="138"/>
        <end position="161"/>
    </location>
</feature>
<dbReference type="CDD" id="cd01184">
    <property type="entry name" value="INT_C_like_1"/>
    <property type="match status" value="1"/>
</dbReference>
<dbReference type="InterPro" id="IPR013762">
    <property type="entry name" value="Integrase-like_cat_sf"/>
</dbReference>
<dbReference type="SUPFAM" id="SSF56349">
    <property type="entry name" value="DNA breaking-rejoining enzymes"/>
    <property type="match status" value="1"/>
</dbReference>
<organism evidence="7 8">
    <name type="scientific">Pseudoxanthomonas taiwanensis</name>
    <dbReference type="NCBI Taxonomy" id="176598"/>
    <lineage>
        <taxon>Bacteria</taxon>
        <taxon>Pseudomonadati</taxon>
        <taxon>Pseudomonadota</taxon>
        <taxon>Gammaproteobacteria</taxon>
        <taxon>Lysobacterales</taxon>
        <taxon>Lysobacteraceae</taxon>
        <taxon>Pseudoxanthomonas</taxon>
    </lineage>
</organism>
<feature type="compositionally biased region" description="Pro residues" evidence="5">
    <location>
        <begin position="139"/>
        <end position="157"/>
    </location>
</feature>
<sequence>MRLPRYLLHRPSGYTFRLVVPKHLRRQFDGRGEIRRSLRTHDPRLALAWSGALLLAYHAAIARVEASGMVWRKQDDDDLAQALGLTGGRKPKEWKVVHAASGMSMEGPDTDDRAADMAAAKEAARFLAELYGGAGPLANQPPPSALPVPPPPGPPPGVHNSRTDSAVDFWLKAERPNFTTPARLKTYHKLKKTGETFAAYVKPGTRLYTLGRADCAGFYNHLMAGGLARKTAQSVQSYLKRFFTWAASSGYYPDDKANPAAGHIRLTRADKASRRGTGFQAFKAEQLRMMFAPEAFAILPTLKDRWLAVLALYTGARSNELARLELVDVGPDEHEGVPVLDINELAEDKAVKAEASIRLVPIHPDLLALGLLDRVEARKAAGESRLFPGNLLTQNGPAASSQKAFLSALKAWGIAPRGKGRMGLHSFRATVIQTMTRKGVAQGWRERFVGHESSEGPSTLDTDHAATYGAGGSALRATAAACLPALDWAAEGVIDIDGLRPLLAIGAAPETARSGRRKATQKR</sequence>
<evidence type="ECO:0000259" key="6">
    <source>
        <dbReference type="PROSITE" id="PS51898"/>
    </source>
</evidence>
<dbReference type="InterPro" id="IPR046668">
    <property type="entry name" value="DUF6538"/>
</dbReference>
<keyword evidence="8" id="KW-1185">Reference proteome</keyword>
<accession>A0A921P121</accession>
<evidence type="ECO:0000313" key="8">
    <source>
        <dbReference type="Proteomes" id="UP000717981"/>
    </source>
</evidence>
<dbReference type="GO" id="GO:0003677">
    <property type="term" value="F:DNA binding"/>
    <property type="evidence" value="ECO:0007669"/>
    <property type="project" value="UniProtKB-KW"/>
</dbReference>
<keyword evidence="4" id="KW-0233">DNA recombination</keyword>
<evidence type="ECO:0000256" key="3">
    <source>
        <dbReference type="ARBA" id="ARBA00023125"/>
    </source>
</evidence>
<dbReference type="AlphaFoldDB" id="A0A921P121"/>
<protein>
    <submittedName>
        <fullName evidence="7">Integrase</fullName>
    </submittedName>
</protein>
<dbReference type="Pfam" id="PF20172">
    <property type="entry name" value="DUF6538"/>
    <property type="match status" value="1"/>
</dbReference>
<dbReference type="PANTHER" id="PTHR30349">
    <property type="entry name" value="PHAGE INTEGRASE-RELATED"/>
    <property type="match status" value="1"/>
</dbReference>
<evidence type="ECO:0000256" key="2">
    <source>
        <dbReference type="ARBA" id="ARBA00022908"/>
    </source>
</evidence>
<reference evidence="7" key="1">
    <citation type="submission" date="2017-10" db="EMBL/GenBank/DDBJ databases">
        <title>Whole genome sequencing of members of genus Pseudoxanthomonas.</title>
        <authorList>
            <person name="Kumar S."/>
            <person name="Bansal K."/>
            <person name="Kaur A."/>
            <person name="Patil P."/>
            <person name="Sharma S."/>
            <person name="Patil P.B."/>
        </authorList>
    </citation>
    <scope>NUCLEOTIDE SEQUENCE</scope>
    <source>
        <strain evidence="7">DSM 22914</strain>
    </source>
</reference>
<dbReference type="Proteomes" id="UP000717981">
    <property type="component" value="Unassembled WGS sequence"/>
</dbReference>
<keyword evidence="3" id="KW-0238">DNA-binding</keyword>
<dbReference type="OrthoDB" id="9784724at2"/>